<dbReference type="InterPro" id="IPR011990">
    <property type="entry name" value="TPR-like_helical_dom_sf"/>
</dbReference>
<keyword evidence="1" id="KW-0472">Membrane</keyword>
<dbReference type="SMART" id="SM00028">
    <property type="entry name" value="TPR"/>
    <property type="match status" value="4"/>
</dbReference>
<dbReference type="Gene3D" id="1.25.40.10">
    <property type="entry name" value="Tetratricopeptide repeat domain"/>
    <property type="match status" value="2"/>
</dbReference>
<sequence>MKNILSSIFLIITCFSFSQEKNNEFEKSIKTLHNKAISVAFKDQDSGYFYLQKSIALSKQRKHWQYAMDAYFESYNIAFHYNNLHKKKIILKSIDSLYNKQEHYFNKLDNTLKYKNHINYYYGFYFFRLNNYDTSKKYFQNIIDDTENQDSETLKKNKTFLSVAYSYIAKMNADEGKLSESSSLYQKNIRLLKKIDSTNKSSIFYNYNLLAEVLKKEKKHTASNAYFLKSLAYHISKNSPNSIMSSSFNISKNYIELSKIDSAKYYLNIAKKHLNKNHLYNTTYHELNAQIYSQENNYSKAILELNKALYFYKNYATTAKNKNQNLGLAYTNIGELQQKFNKPNLALNNFSTAIQFFKNDSIKSSINNIHLLKTLKLKANTLNNIGDFKKTIATVDYASSILDELKPSFKNNNDKLFLIENAFPLFEYGINAAYQLNIKSKKNNYIEKAFLYTEKSKSVLLLEALLNSKATEYANIPIKILEEEEILKNEITSLEKKINSNKNETLEDELFNLKIKHRKFVEKLETDYKNYYNLKYNFQAITLNETKKMLNNNEQLISYFFGENALYTISVSRNNNQLIKTSLNSNIKSDIELTYRMLSNPKSNLNQLKNRLKTLHKNTIAPISLMHKNLIIIPDGLLNYIPFATLIDNNSKYLIENHTISYINSATLLKQLQSKQINNHNLLAFAPSFSNNNSLLPLPNNKKEADNCLNYFKGSALKNENATLTKFNTESPKYSILHLATHAVFNDYNPEYSFLAFSENPGKENLLYTKDLYNLKLNADLVTLSACESGIGELKRGEGLMSLARGFYFSGAKSIASTLWKINDASATNLMDNFYLNLSKGSTKNSALQKAQVNFINNNRDNALNHPYYWAGFIISGNIVALNTTNYWLWIGIATALALLLLLYLKRKN</sequence>
<name>A0AAC9LMW0_9FLAO</name>
<accession>A0AAC9LMW0</accession>
<protein>
    <recommendedName>
        <fullName evidence="2">CHAT domain-containing protein</fullName>
    </recommendedName>
</protein>
<feature type="transmembrane region" description="Helical" evidence="1">
    <location>
        <begin position="887"/>
        <end position="905"/>
    </location>
</feature>
<evidence type="ECO:0000256" key="1">
    <source>
        <dbReference type="SAM" id="Phobius"/>
    </source>
</evidence>
<keyword evidence="4" id="KW-1185">Reference proteome</keyword>
<reference evidence="3 4" key="1">
    <citation type="submission" date="2017-01" db="EMBL/GenBank/DDBJ databases">
        <title>Complete genome of Lacinutrix venerupis DOK2-8 isolated from seawater in Dokdo.</title>
        <authorList>
            <person name="Chi W.-J."/>
            <person name="Kim J.H."/>
        </authorList>
    </citation>
    <scope>NUCLEOTIDE SEQUENCE [LARGE SCALE GENOMIC DNA]</scope>
    <source>
        <strain evidence="3 4">DOK2-8</strain>
    </source>
</reference>
<evidence type="ECO:0000313" key="4">
    <source>
        <dbReference type="Proteomes" id="UP000187506"/>
    </source>
</evidence>
<dbReference type="InterPro" id="IPR024983">
    <property type="entry name" value="CHAT_dom"/>
</dbReference>
<dbReference type="InterPro" id="IPR019734">
    <property type="entry name" value="TPR_rpt"/>
</dbReference>
<gene>
    <name evidence="3" type="ORF">BWR22_04285</name>
</gene>
<dbReference type="Pfam" id="PF12770">
    <property type="entry name" value="CHAT"/>
    <property type="match status" value="1"/>
</dbReference>
<dbReference type="KEGG" id="lvn:BWR22_04285"/>
<keyword evidence="1" id="KW-1133">Transmembrane helix</keyword>
<evidence type="ECO:0000259" key="2">
    <source>
        <dbReference type="Pfam" id="PF12770"/>
    </source>
</evidence>
<keyword evidence="1" id="KW-0812">Transmembrane</keyword>
<dbReference type="AlphaFoldDB" id="A0AAC9LMW0"/>
<dbReference type="PANTHER" id="PTHR10098:SF112">
    <property type="entry name" value="SLR0380 PROTEIN"/>
    <property type="match status" value="1"/>
</dbReference>
<dbReference type="EMBL" id="CP019352">
    <property type="protein sequence ID" value="APX99566.1"/>
    <property type="molecule type" value="Genomic_DNA"/>
</dbReference>
<evidence type="ECO:0000313" key="3">
    <source>
        <dbReference type="EMBL" id="APX99566.1"/>
    </source>
</evidence>
<dbReference type="PANTHER" id="PTHR10098">
    <property type="entry name" value="RAPSYN-RELATED"/>
    <property type="match status" value="1"/>
</dbReference>
<proteinExistence type="predicted"/>
<dbReference type="SUPFAM" id="SSF48452">
    <property type="entry name" value="TPR-like"/>
    <property type="match status" value="1"/>
</dbReference>
<dbReference type="Proteomes" id="UP000187506">
    <property type="component" value="Chromosome"/>
</dbReference>
<dbReference type="RefSeq" id="WP_076732195.1">
    <property type="nucleotide sequence ID" value="NZ_CP019352.1"/>
</dbReference>
<feature type="domain" description="CHAT" evidence="2">
    <location>
        <begin position="611"/>
        <end position="878"/>
    </location>
</feature>
<organism evidence="3 4">
    <name type="scientific">Lacinutrix venerupis</name>
    <dbReference type="NCBI Taxonomy" id="1486034"/>
    <lineage>
        <taxon>Bacteria</taxon>
        <taxon>Pseudomonadati</taxon>
        <taxon>Bacteroidota</taxon>
        <taxon>Flavobacteriia</taxon>
        <taxon>Flavobacteriales</taxon>
        <taxon>Flavobacteriaceae</taxon>
        <taxon>Lacinutrix</taxon>
    </lineage>
</organism>